<evidence type="ECO:0000256" key="2">
    <source>
        <dbReference type="ARBA" id="ARBA00022723"/>
    </source>
</evidence>
<dbReference type="EMBL" id="CADEPM010000002">
    <property type="protein sequence ID" value="CAB3399615.1"/>
    <property type="molecule type" value="Genomic_DNA"/>
</dbReference>
<dbReference type="PROSITE" id="PS50023">
    <property type="entry name" value="LIM_DOMAIN_2"/>
    <property type="match status" value="2"/>
</dbReference>
<dbReference type="InterPro" id="IPR001781">
    <property type="entry name" value="Znf_LIM"/>
</dbReference>
<feature type="compositionally biased region" description="Low complexity" evidence="12">
    <location>
        <begin position="389"/>
        <end position="399"/>
    </location>
</feature>
<keyword evidence="6 9" id="KW-0238">DNA-binding</keyword>
<dbReference type="InterPro" id="IPR017970">
    <property type="entry name" value="Homeobox_CS"/>
</dbReference>
<dbReference type="Gene3D" id="2.10.110.10">
    <property type="entry name" value="Cysteine Rich Protein"/>
    <property type="match status" value="2"/>
</dbReference>
<keyword evidence="2 10" id="KW-0479">Metal-binding</keyword>
<dbReference type="GO" id="GO:0045944">
    <property type="term" value="P:positive regulation of transcription by RNA polymerase II"/>
    <property type="evidence" value="ECO:0007669"/>
    <property type="project" value="UniProtKB-ARBA"/>
</dbReference>
<keyword evidence="7 9" id="KW-0371">Homeobox</keyword>
<evidence type="ECO:0000256" key="7">
    <source>
        <dbReference type="ARBA" id="ARBA00023155"/>
    </source>
</evidence>
<evidence type="ECO:0000256" key="1">
    <source>
        <dbReference type="ARBA" id="ARBA00004123"/>
    </source>
</evidence>
<evidence type="ECO:0000256" key="4">
    <source>
        <dbReference type="ARBA" id="ARBA00022833"/>
    </source>
</evidence>
<accession>A0A8S1EPA0</accession>
<evidence type="ECO:0000259" key="13">
    <source>
        <dbReference type="PROSITE" id="PS50023"/>
    </source>
</evidence>
<dbReference type="GO" id="GO:0000977">
    <property type="term" value="F:RNA polymerase II transcription regulatory region sequence-specific DNA binding"/>
    <property type="evidence" value="ECO:0007669"/>
    <property type="project" value="TreeGrafter"/>
</dbReference>
<dbReference type="GO" id="GO:0046872">
    <property type="term" value="F:metal ion binding"/>
    <property type="evidence" value="ECO:0007669"/>
    <property type="project" value="UniProtKB-KW"/>
</dbReference>
<dbReference type="GO" id="GO:0005634">
    <property type="term" value="C:nucleus"/>
    <property type="evidence" value="ECO:0007669"/>
    <property type="project" value="UniProtKB-SubCell"/>
</dbReference>
<feature type="domain" description="LIM zinc-binding" evidence="13">
    <location>
        <begin position="149"/>
        <end position="210"/>
    </location>
</feature>
<dbReference type="PANTHER" id="PTHR24208">
    <property type="entry name" value="LIM/HOMEOBOX PROTEIN LHX"/>
    <property type="match status" value="1"/>
</dbReference>
<dbReference type="CDD" id="cd00086">
    <property type="entry name" value="homeodomain"/>
    <property type="match status" value="1"/>
</dbReference>
<dbReference type="FunFam" id="1.10.10.60:FF:000027">
    <property type="entry name" value="LIM/homeobox protein Lhx9"/>
    <property type="match status" value="1"/>
</dbReference>
<dbReference type="GO" id="GO:0007409">
    <property type="term" value="P:axonogenesis"/>
    <property type="evidence" value="ECO:0007669"/>
    <property type="project" value="UniProtKB-ARBA"/>
</dbReference>
<evidence type="ECO:0000256" key="11">
    <source>
        <dbReference type="RuleBase" id="RU000682"/>
    </source>
</evidence>
<evidence type="ECO:0000256" key="10">
    <source>
        <dbReference type="PROSITE-ProRule" id="PRU00125"/>
    </source>
</evidence>
<feature type="domain" description="LIM zinc-binding" evidence="13">
    <location>
        <begin position="211"/>
        <end position="273"/>
    </location>
</feature>
<dbReference type="PROSITE" id="PS00027">
    <property type="entry name" value="HOMEOBOX_1"/>
    <property type="match status" value="1"/>
</dbReference>
<dbReference type="GO" id="GO:0000981">
    <property type="term" value="F:DNA-binding transcription factor activity, RNA polymerase II-specific"/>
    <property type="evidence" value="ECO:0007669"/>
    <property type="project" value="InterPro"/>
</dbReference>
<dbReference type="SMART" id="SM00132">
    <property type="entry name" value="LIM"/>
    <property type="match status" value="2"/>
</dbReference>
<protein>
    <submittedName>
        <fullName evidence="15">Uncharacterized protein</fullName>
    </submittedName>
</protein>
<evidence type="ECO:0000256" key="5">
    <source>
        <dbReference type="ARBA" id="ARBA00023038"/>
    </source>
</evidence>
<dbReference type="InterPro" id="IPR001356">
    <property type="entry name" value="HD"/>
</dbReference>
<dbReference type="Pfam" id="PF00046">
    <property type="entry name" value="Homeodomain"/>
    <property type="match status" value="1"/>
</dbReference>
<organism evidence="15 16">
    <name type="scientific">Caenorhabditis bovis</name>
    <dbReference type="NCBI Taxonomy" id="2654633"/>
    <lineage>
        <taxon>Eukaryota</taxon>
        <taxon>Metazoa</taxon>
        <taxon>Ecdysozoa</taxon>
        <taxon>Nematoda</taxon>
        <taxon>Chromadorea</taxon>
        <taxon>Rhabditida</taxon>
        <taxon>Rhabditina</taxon>
        <taxon>Rhabditomorpha</taxon>
        <taxon>Rhabditoidea</taxon>
        <taxon>Rhabditidae</taxon>
        <taxon>Peloderinae</taxon>
        <taxon>Caenorhabditis</taxon>
    </lineage>
</organism>
<feature type="region of interest" description="Disordered" evidence="12">
    <location>
        <begin position="280"/>
        <end position="308"/>
    </location>
</feature>
<dbReference type="Pfam" id="PF00412">
    <property type="entry name" value="LIM"/>
    <property type="match status" value="2"/>
</dbReference>
<dbReference type="FunFam" id="2.10.110.10:FF:000136">
    <property type="entry name" value="LIM domain family"/>
    <property type="match status" value="1"/>
</dbReference>
<proteinExistence type="predicted"/>
<reference evidence="15 16" key="1">
    <citation type="submission" date="2020-04" db="EMBL/GenBank/DDBJ databases">
        <authorList>
            <person name="Laetsch R D."/>
            <person name="Stevens L."/>
            <person name="Kumar S."/>
            <person name="Blaxter L. M."/>
        </authorList>
    </citation>
    <scope>NUCLEOTIDE SEQUENCE [LARGE SCALE GENOMIC DNA]</scope>
</reference>
<dbReference type="Gene3D" id="1.10.10.60">
    <property type="entry name" value="Homeodomain-like"/>
    <property type="match status" value="1"/>
</dbReference>
<comment type="subcellular location">
    <subcellularLocation>
        <location evidence="1 9 11">Nucleus</location>
    </subcellularLocation>
</comment>
<dbReference type="SUPFAM" id="SSF46689">
    <property type="entry name" value="Homeodomain-like"/>
    <property type="match status" value="1"/>
</dbReference>
<dbReference type="InterPro" id="IPR009057">
    <property type="entry name" value="Homeodomain-like_sf"/>
</dbReference>
<comment type="caution">
    <text evidence="15">The sequence shown here is derived from an EMBL/GenBank/DDBJ whole genome shotgun (WGS) entry which is preliminary data.</text>
</comment>
<evidence type="ECO:0000256" key="9">
    <source>
        <dbReference type="PROSITE-ProRule" id="PRU00108"/>
    </source>
</evidence>
<dbReference type="Proteomes" id="UP000494206">
    <property type="component" value="Unassembled WGS sequence"/>
</dbReference>
<keyword evidence="4 10" id="KW-0862">Zinc</keyword>
<gene>
    <name evidence="15" type="ORF">CBOVIS_LOCUS2713</name>
</gene>
<evidence type="ECO:0000256" key="3">
    <source>
        <dbReference type="ARBA" id="ARBA00022737"/>
    </source>
</evidence>
<evidence type="ECO:0000256" key="12">
    <source>
        <dbReference type="SAM" id="MobiDB-lite"/>
    </source>
</evidence>
<evidence type="ECO:0000313" key="15">
    <source>
        <dbReference type="EMBL" id="CAB3399615.1"/>
    </source>
</evidence>
<evidence type="ECO:0000259" key="14">
    <source>
        <dbReference type="PROSITE" id="PS50071"/>
    </source>
</evidence>
<keyword evidence="8 9" id="KW-0539">Nucleus</keyword>
<feature type="domain" description="Homeobox" evidence="14">
    <location>
        <begin position="304"/>
        <end position="364"/>
    </location>
</feature>
<feature type="compositionally biased region" description="Polar residues" evidence="12">
    <location>
        <begin position="400"/>
        <end position="423"/>
    </location>
</feature>
<dbReference type="PROSITE" id="PS50071">
    <property type="entry name" value="HOMEOBOX_2"/>
    <property type="match status" value="1"/>
</dbReference>
<feature type="DNA-binding region" description="Homeobox" evidence="9">
    <location>
        <begin position="306"/>
        <end position="365"/>
    </location>
</feature>
<dbReference type="PANTHER" id="PTHR24208:SF168">
    <property type="entry name" value="PROTEIN APTEROUS"/>
    <property type="match status" value="1"/>
</dbReference>
<dbReference type="GO" id="GO:0050877">
    <property type="term" value="P:nervous system process"/>
    <property type="evidence" value="ECO:0007669"/>
    <property type="project" value="UniProtKB-ARBA"/>
</dbReference>
<dbReference type="SUPFAM" id="SSF57716">
    <property type="entry name" value="Glucocorticoid receptor-like (DNA-binding domain)"/>
    <property type="match status" value="1"/>
</dbReference>
<dbReference type="InterPro" id="IPR050453">
    <property type="entry name" value="LIM_Homeobox_TF"/>
</dbReference>
<dbReference type="AlphaFoldDB" id="A0A8S1EPA0"/>
<dbReference type="SMART" id="SM00389">
    <property type="entry name" value="HOX"/>
    <property type="match status" value="1"/>
</dbReference>
<keyword evidence="16" id="KW-1185">Reference proteome</keyword>
<evidence type="ECO:0000256" key="8">
    <source>
        <dbReference type="ARBA" id="ARBA00023242"/>
    </source>
</evidence>
<evidence type="ECO:0000313" key="16">
    <source>
        <dbReference type="Proteomes" id="UP000494206"/>
    </source>
</evidence>
<dbReference type="OrthoDB" id="9990008at2759"/>
<name>A0A8S1EPA0_9PELO</name>
<sequence length="423" mass="47287">MSIDPNLLSLIQTNGNLNPTAILALASNAITPIQSTAPPLSMAPPPTPNELTNFINTLLGAQQTIQETSNDQASKLFMLDMIYATNGPKPIEPNPKCEILSDIQVKQEVSPNHYLLLTGSDSSPIPDIILTNEYKPNNSGLLAIKHQVPTCNVCRYPIIEPITAYVEEKPYHINCVRCASCELPMGFEQTCFMKDGQLLCRNDYAKKFRKKCAKCDGTITQDDIVMKVRDAVFHHSCFSCYICNATLNKGDLFTMSAQKHLFCHSHYEVVCNTVLREEAPPAASAQRDNSEEPEETEEEGMNHARSKRMRTSFKHHQLRTMKQYFNLNHNPDAKDLKQLAQKTGLTKRVLQVWFQNARAKYRRSMQNREGGNISPGIPQPLSIIDNASQISSASSQSSDYTSNVATPPENSSEYYEQPTLVSL</sequence>
<dbReference type="GO" id="GO:0045664">
    <property type="term" value="P:regulation of neuron differentiation"/>
    <property type="evidence" value="ECO:0007669"/>
    <property type="project" value="UniProtKB-ARBA"/>
</dbReference>
<feature type="region of interest" description="Disordered" evidence="12">
    <location>
        <begin position="389"/>
        <end position="423"/>
    </location>
</feature>
<keyword evidence="3" id="KW-0677">Repeat</keyword>
<evidence type="ECO:0000256" key="6">
    <source>
        <dbReference type="ARBA" id="ARBA00023125"/>
    </source>
</evidence>
<dbReference type="PROSITE" id="PS00478">
    <property type="entry name" value="LIM_DOMAIN_1"/>
    <property type="match status" value="1"/>
</dbReference>
<keyword evidence="5 10" id="KW-0440">LIM domain</keyword>